<sequence>MGMVHVSVVTRARVGSRRAIRRGSRARAACPDGLLGGVAAGAGR</sequence>
<reference evidence="1 2" key="1">
    <citation type="submission" date="2019-03" db="EMBL/GenBank/DDBJ databases">
        <title>Genomic Encyclopedia of Archaeal and Bacterial Type Strains, Phase II (KMG-II): from individual species to whole genera.</title>
        <authorList>
            <person name="Goeker M."/>
        </authorList>
    </citation>
    <scope>NUCLEOTIDE SEQUENCE [LARGE SCALE GENOMIC DNA]</scope>
    <source>
        <strain evidence="1 2">DSM 45499</strain>
    </source>
</reference>
<dbReference type="AlphaFoldDB" id="A0A4R7VG39"/>
<protein>
    <submittedName>
        <fullName evidence="1">Uncharacterized protein</fullName>
    </submittedName>
</protein>
<dbReference type="Proteomes" id="UP000294927">
    <property type="component" value="Unassembled WGS sequence"/>
</dbReference>
<proteinExistence type="predicted"/>
<accession>A0A4R7VG39</accession>
<gene>
    <name evidence="1" type="ORF">CLV71_109252</name>
</gene>
<dbReference type="EMBL" id="SOCP01000009">
    <property type="protein sequence ID" value="TDV48008.1"/>
    <property type="molecule type" value="Genomic_DNA"/>
</dbReference>
<comment type="caution">
    <text evidence="1">The sequence shown here is derived from an EMBL/GenBank/DDBJ whole genome shotgun (WGS) entry which is preliminary data.</text>
</comment>
<evidence type="ECO:0000313" key="1">
    <source>
        <dbReference type="EMBL" id="TDV48008.1"/>
    </source>
</evidence>
<name>A0A4R7VG39_9PSEU</name>
<keyword evidence="2" id="KW-1185">Reference proteome</keyword>
<evidence type="ECO:0000313" key="2">
    <source>
        <dbReference type="Proteomes" id="UP000294927"/>
    </source>
</evidence>
<organism evidence="1 2">
    <name type="scientific">Actinophytocola oryzae</name>
    <dbReference type="NCBI Taxonomy" id="502181"/>
    <lineage>
        <taxon>Bacteria</taxon>
        <taxon>Bacillati</taxon>
        <taxon>Actinomycetota</taxon>
        <taxon>Actinomycetes</taxon>
        <taxon>Pseudonocardiales</taxon>
        <taxon>Pseudonocardiaceae</taxon>
    </lineage>
</organism>
<dbReference type="RefSeq" id="WP_279588753.1">
    <property type="nucleotide sequence ID" value="NZ_SOCP01000009.1"/>
</dbReference>